<protein>
    <submittedName>
        <fullName evidence="3">Superfamily II DNA or RNA helicase</fullName>
    </submittedName>
</protein>
<dbReference type="PROSITE" id="PS51194">
    <property type="entry name" value="HELICASE_CTER"/>
    <property type="match status" value="1"/>
</dbReference>
<dbReference type="InterPro" id="IPR050742">
    <property type="entry name" value="Helicase_Restrict-Modif_Enz"/>
</dbReference>
<dbReference type="GO" id="GO:0005829">
    <property type="term" value="C:cytosol"/>
    <property type="evidence" value="ECO:0007669"/>
    <property type="project" value="TreeGrafter"/>
</dbReference>
<keyword evidence="4" id="KW-1185">Reference proteome</keyword>
<name>A0A931GRS3_9CORY</name>
<dbReference type="SMART" id="SM00487">
    <property type="entry name" value="DEXDc"/>
    <property type="match status" value="1"/>
</dbReference>
<dbReference type="SMART" id="SM00490">
    <property type="entry name" value="HELICc"/>
    <property type="match status" value="1"/>
</dbReference>
<dbReference type="GO" id="GO:0003677">
    <property type="term" value="F:DNA binding"/>
    <property type="evidence" value="ECO:0007669"/>
    <property type="project" value="InterPro"/>
</dbReference>
<dbReference type="GO" id="GO:0016787">
    <property type="term" value="F:hydrolase activity"/>
    <property type="evidence" value="ECO:0007669"/>
    <property type="project" value="InterPro"/>
</dbReference>
<dbReference type="Proteomes" id="UP000658613">
    <property type="component" value="Unassembled WGS sequence"/>
</dbReference>
<keyword evidence="3" id="KW-0067">ATP-binding</keyword>
<feature type="domain" description="Helicase C-terminal" evidence="2">
    <location>
        <begin position="1433"/>
        <end position="1578"/>
    </location>
</feature>
<evidence type="ECO:0000259" key="1">
    <source>
        <dbReference type="PROSITE" id="PS51192"/>
    </source>
</evidence>
<dbReference type="InterPro" id="IPR014001">
    <property type="entry name" value="Helicase_ATP-bd"/>
</dbReference>
<keyword evidence="3" id="KW-0378">Hydrolase</keyword>
<sequence>MSLNNWGNADKSLEDLVDSYRDTCLSVYEHDPNRIVEDLRKEFAIAEGGYGRKQIQELLQNGADAMREAPGRLAVYLTKENLYVANQGEPFTESGLRAILYAHLSEKTGEEIGRFGLGFKSVAGISTNPQIFSRSVSFAFDRSAARDSISKATRQKLYEDEVPSLRLAWPIEPTQEFRDDPELRVLAKWATTIVKVPLHTGVCFTLDEEMRNFDESFCLFVPAVKELRLDSQISGMRKSFTTSRTGEGRREVELRDSDGQTSRWYVVSKKYQPSKEALESAGRTARRDNVTVSWAVPLDGKAKLGQLSAYFPVKSEVSLSGKLNAPWKLSDDRIDLIEDDFNREILETVVPELVGEARQFLGPLDPGRYIDILPARGRETRSWADGVINEPIYRHLRSLRSLPNGELEMRSPNSLRLVPSVVPDVLIDEWMEIAEVREDWLHPACASTPERKSKSIRLMGFDPSNPIAHLRTWFESFVAHADSQNAAAKSIAAIRTMNAVYDEVKPQDLEGFIEEVRLSPVVLLENGTWARPERGQAVIRSSTHDSGTNFVHPALTEDPQVESALRSFGVTTFENTGNLEDVLNQLRNRNHEDNDEFWLEAWSVFRSKNLTELRTEFFDLVGDEMSDYIRVLNLAGKWVLPAGQYIPGNILRANTEDAHLLVDPTFHALDSELLRALGISDKPFHALQHTRSAWVEEFLAEHREEFGNELGLNPRNWTSIKIREATFLGPLDHLAEFSPQNRARLVLYLINHDTNTTVEIGSEKSKLTAQVVHPNVWKVVNDGLVKTSLGYTKINESVYAPDEAEEISSFTPTVLDVHPESYWLEVLPFIRSIHHFEIENFETLVLFHRGHEDEVSLGKTYAWYADQFPDDVPPLIHVHSQQQWHKLPASDVAVASDELEEDGLEKFGIPTLPVPERNDAQILKNNWGLLTAEDIPSQVDFDPTEEKQPLLLKFPNLLSLSADFPDDPVWERVHDLEFQACQELSMVSMLPGRPRVRESLTRLSRDNVLYVEGESSEEQWRGILALLNLDLDDYRFQQLLDETHSQQVERAKALVRNASSDAEKIASLFSEDVLVALIPNGALSYAQQKLGTRPSHFELAQTCLDMYGTGTLEKLCRACPDLPVGQAPKTWRGSYGARKWVRELGFGDEWAGQTSKKSNAPYKVVSGPASIGAFHDYQAAVSRRLRQMLRRESSRRGLITLPTGAGKTRVAVQTIIESIADGDLDRHDQKFNGPILWLVDNEELCEQAISAWKSLWAAVGRINTSLTISRHFGNVEADEEPDGVQVVVATYQKTVRSVGKDDFNWLRESPLLVIDEAHTSLSPSYTKILEWTGRSRYQREKLLLGLTATPYRGSSDSDETKRLLRRFDGNILDAGVFGDEDPMVRLQNDRVLAHVTMEKFKTDTSVEMSENDIRDFREKHWLPSKKAEELGQDFERTMRIVRSIESKPDDWSIIVFAASVENAETIATILTLDGIPAASISSSTPDEERTLAFERFRAKELRVLTNYNVLSQGFDAPKTDAVYITRPTQSEVRYQQMIGRGLRGPKNGGTENVHIVNVLDNIEQFPLSIVYTPFEKLADKVNET</sequence>
<dbReference type="GO" id="GO:0004386">
    <property type="term" value="F:helicase activity"/>
    <property type="evidence" value="ECO:0007669"/>
    <property type="project" value="UniProtKB-KW"/>
</dbReference>
<dbReference type="PANTHER" id="PTHR47396">
    <property type="entry name" value="TYPE I RESTRICTION ENZYME ECOKI R PROTEIN"/>
    <property type="match status" value="1"/>
</dbReference>
<dbReference type="InterPro" id="IPR027417">
    <property type="entry name" value="P-loop_NTPase"/>
</dbReference>
<feature type="domain" description="Helicase ATP-binding" evidence="1">
    <location>
        <begin position="1188"/>
        <end position="1350"/>
    </location>
</feature>
<dbReference type="PROSITE" id="PS51192">
    <property type="entry name" value="HELICASE_ATP_BIND_1"/>
    <property type="match status" value="1"/>
</dbReference>
<reference evidence="3" key="1">
    <citation type="submission" date="2020-11" db="EMBL/GenBank/DDBJ databases">
        <title>Sequencing the genomes of 1000 actinobacteria strains.</title>
        <authorList>
            <person name="Klenk H.-P."/>
        </authorList>
    </citation>
    <scope>NUCLEOTIDE SEQUENCE</scope>
    <source>
        <strain evidence="3">DSM 45632</strain>
    </source>
</reference>
<evidence type="ECO:0000313" key="4">
    <source>
        <dbReference type="Proteomes" id="UP000658613"/>
    </source>
</evidence>
<keyword evidence="3" id="KW-0547">Nucleotide-binding</keyword>
<evidence type="ECO:0000259" key="2">
    <source>
        <dbReference type="PROSITE" id="PS51194"/>
    </source>
</evidence>
<dbReference type="Pfam" id="PF04851">
    <property type="entry name" value="ResIII"/>
    <property type="match status" value="1"/>
</dbReference>
<accession>A0A931GRS3</accession>
<dbReference type="GO" id="GO:0005524">
    <property type="term" value="F:ATP binding"/>
    <property type="evidence" value="ECO:0007669"/>
    <property type="project" value="InterPro"/>
</dbReference>
<dbReference type="Gene3D" id="3.40.50.300">
    <property type="entry name" value="P-loop containing nucleotide triphosphate hydrolases"/>
    <property type="match status" value="2"/>
</dbReference>
<dbReference type="InterPro" id="IPR001650">
    <property type="entry name" value="Helicase_C-like"/>
</dbReference>
<dbReference type="InterPro" id="IPR006935">
    <property type="entry name" value="Helicase/UvrB_N"/>
</dbReference>
<dbReference type="SUPFAM" id="SSF52540">
    <property type="entry name" value="P-loop containing nucleoside triphosphate hydrolases"/>
    <property type="match status" value="1"/>
</dbReference>
<dbReference type="RefSeq" id="WP_196823900.1">
    <property type="nucleotide sequence ID" value="NZ_CP046980.1"/>
</dbReference>
<evidence type="ECO:0000313" key="3">
    <source>
        <dbReference type="EMBL" id="MBG6121317.1"/>
    </source>
</evidence>
<keyword evidence="3" id="KW-0347">Helicase</keyword>
<comment type="caution">
    <text evidence="3">The sequence shown here is derived from an EMBL/GenBank/DDBJ whole genome shotgun (WGS) entry which is preliminary data.</text>
</comment>
<dbReference type="PANTHER" id="PTHR47396:SF1">
    <property type="entry name" value="ATP-DEPENDENT HELICASE IRC3-RELATED"/>
    <property type="match status" value="1"/>
</dbReference>
<dbReference type="InterPro" id="IPR036890">
    <property type="entry name" value="HATPase_C_sf"/>
</dbReference>
<dbReference type="EMBL" id="JADOUE010000001">
    <property type="protein sequence ID" value="MBG6121317.1"/>
    <property type="molecule type" value="Genomic_DNA"/>
</dbReference>
<dbReference type="Pfam" id="PF00271">
    <property type="entry name" value="Helicase_C"/>
    <property type="match status" value="1"/>
</dbReference>
<gene>
    <name evidence="3" type="ORF">IW254_000286</name>
</gene>
<organism evidence="3 4">
    <name type="scientific">Corynebacterium aquatimens</name>
    <dbReference type="NCBI Taxonomy" id="1190508"/>
    <lineage>
        <taxon>Bacteria</taxon>
        <taxon>Bacillati</taxon>
        <taxon>Actinomycetota</taxon>
        <taxon>Actinomycetes</taxon>
        <taxon>Mycobacteriales</taxon>
        <taxon>Corynebacteriaceae</taxon>
        <taxon>Corynebacterium</taxon>
    </lineage>
</organism>
<dbReference type="NCBIfam" id="NF047352">
    <property type="entry name" value="P_loop_sacsin"/>
    <property type="match status" value="1"/>
</dbReference>
<proteinExistence type="predicted"/>
<dbReference type="SUPFAM" id="SSF55874">
    <property type="entry name" value="ATPase domain of HSP90 chaperone/DNA topoisomerase II/histidine kinase"/>
    <property type="match status" value="1"/>
</dbReference>